<feature type="non-terminal residue" evidence="1">
    <location>
        <position position="47"/>
    </location>
</feature>
<dbReference type="EMBL" id="UINC01133440">
    <property type="protein sequence ID" value="SVD16375.1"/>
    <property type="molecule type" value="Genomic_DNA"/>
</dbReference>
<proteinExistence type="predicted"/>
<reference evidence="1" key="1">
    <citation type="submission" date="2018-05" db="EMBL/GenBank/DDBJ databases">
        <authorList>
            <person name="Lanie J.A."/>
            <person name="Ng W.-L."/>
            <person name="Kazmierczak K.M."/>
            <person name="Andrzejewski T.M."/>
            <person name="Davidsen T.M."/>
            <person name="Wayne K.J."/>
            <person name="Tettelin H."/>
            <person name="Glass J.I."/>
            <person name="Rusch D."/>
            <person name="Podicherti R."/>
            <person name="Tsui H.-C.T."/>
            <person name="Winkler M.E."/>
        </authorList>
    </citation>
    <scope>NUCLEOTIDE SEQUENCE</scope>
</reference>
<organism evidence="1">
    <name type="scientific">marine metagenome</name>
    <dbReference type="NCBI Taxonomy" id="408172"/>
    <lineage>
        <taxon>unclassified sequences</taxon>
        <taxon>metagenomes</taxon>
        <taxon>ecological metagenomes</taxon>
    </lineage>
</organism>
<name>A0A382T3R9_9ZZZZ</name>
<sequence length="47" mass="5160">MSTARKLFIFFVTFFVAGVIQLHAQQESSCYVAVSVEDNDKAASSTD</sequence>
<gene>
    <name evidence="1" type="ORF">METZ01_LOCUS369229</name>
</gene>
<accession>A0A382T3R9</accession>
<protein>
    <submittedName>
        <fullName evidence="1">Uncharacterized protein</fullName>
    </submittedName>
</protein>
<dbReference type="AlphaFoldDB" id="A0A382T3R9"/>
<evidence type="ECO:0000313" key="1">
    <source>
        <dbReference type="EMBL" id="SVD16375.1"/>
    </source>
</evidence>